<evidence type="ECO:0000313" key="4">
    <source>
        <dbReference type="Proteomes" id="UP000092932"/>
    </source>
</evidence>
<dbReference type="InterPro" id="IPR025645">
    <property type="entry name" value="DUF4349"/>
</dbReference>
<reference evidence="3 4" key="1">
    <citation type="submission" date="2016-07" db="EMBL/GenBank/DDBJ databases">
        <title>Complete genome sequence of Altererythrobacter dongtanensis KCTC 22672, a type strain with esterase isolated from tidal flat.</title>
        <authorList>
            <person name="Cheng H."/>
            <person name="Wu Y.-H."/>
            <person name="Zhou P."/>
            <person name="Huo Y.-Y."/>
            <person name="Wang C.-S."/>
            <person name="Xu X.-W."/>
        </authorList>
    </citation>
    <scope>NUCLEOTIDE SEQUENCE [LARGE SCALE GENOMIC DNA]</scope>
    <source>
        <strain evidence="3 4">KCTC 22672</strain>
    </source>
</reference>
<dbReference type="Proteomes" id="UP000092932">
    <property type="component" value="Chromosome"/>
</dbReference>
<sequence length="292" mass="30566">MKKVLFGSCALALVLAGCSENAERQDGVGAAMEAAADSAVAEEMAQPAAAADDQIAGRAELPANMPKLAYAYGLSYRLPSDQIGKLMRSHANLCEQQGPSSCRIVGMDLSGDVEEDTVRGTLQLAVAASHARAVSALIEDEAEGAGAEQAKATIGSEEVSKQIVDTEARIRAREELRDRLLEVLRTRKGSVNDLVAAERSVAEVNEEIDQTRSWLAETKGRVAFSRMDIDYAPATAVAGDFTAPIEGALGSLGSILGNIVAVLIVLLAIALPTGGLVAGAIWLRRRLAAVPS</sequence>
<dbReference type="OrthoDB" id="7448632at2"/>
<dbReference type="STRING" id="692370.A6F68_01587"/>
<name>A0A1B2AD53_9SPHN</name>
<protein>
    <recommendedName>
        <fullName evidence="2">DUF4349 domain-containing protein</fullName>
    </recommendedName>
</protein>
<organism evidence="3 4">
    <name type="scientific">Tsuneonella dongtanensis</name>
    <dbReference type="NCBI Taxonomy" id="692370"/>
    <lineage>
        <taxon>Bacteria</taxon>
        <taxon>Pseudomonadati</taxon>
        <taxon>Pseudomonadota</taxon>
        <taxon>Alphaproteobacteria</taxon>
        <taxon>Sphingomonadales</taxon>
        <taxon>Erythrobacteraceae</taxon>
        <taxon>Tsuneonella</taxon>
    </lineage>
</organism>
<keyword evidence="1" id="KW-0812">Transmembrane</keyword>
<dbReference type="PATRIC" id="fig|692370.5.peg.1600"/>
<keyword evidence="4" id="KW-1185">Reference proteome</keyword>
<dbReference type="KEGG" id="ado:A6F68_01587"/>
<evidence type="ECO:0000259" key="2">
    <source>
        <dbReference type="Pfam" id="PF14257"/>
    </source>
</evidence>
<accession>A0A1B2AD53</accession>
<dbReference type="Pfam" id="PF14257">
    <property type="entry name" value="DUF4349"/>
    <property type="match status" value="1"/>
</dbReference>
<keyword evidence="1" id="KW-0472">Membrane</keyword>
<dbReference type="AlphaFoldDB" id="A0A1B2AD53"/>
<evidence type="ECO:0000313" key="3">
    <source>
        <dbReference type="EMBL" id="ANY20100.1"/>
    </source>
</evidence>
<gene>
    <name evidence="3" type="ORF">A6F68_01587</name>
</gene>
<feature type="domain" description="DUF4349" evidence="2">
    <location>
        <begin position="74"/>
        <end position="284"/>
    </location>
</feature>
<proteinExistence type="predicted"/>
<evidence type="ECO:0000256" key="1">
    <source>
        <dbReference type="SAM" id="Phobius"/>
    </source>
</evidence>
<feature type="transmembrane region" description="Helical" evidence="1">
    <location>
        <begin position="259"/>
        <end position="283"/>
    </location>
</feature>
<dbReference type="EMBL" id="CP016591">
    <property type="protein sequence ID" value="ANY20100.1"/>
    <property type="molecule type" value="Genomic_DNA"/>
</dbReference>
<dbReference type="PROSITE" id="PS51257">
    <property type="entry name" value="PROKAR_LIPOPROTEIN"/>
    <property type="match status" value="1"/>
</dbReference>
<dbReference type="RefSeq" id="WP_084001755.1">
    <property type="nucleotide sequence ID" value="NZ_CP016591.1"/>
</dbReference>
<keyword evidence="1" id="KW-1133">Transmembrane helix</keyword>